<dbReference type="Pfam" id="PF04773">
    <property type="entry name" value="FecR"/>
    <property type="match status" value="2"/>
</dbReference>
<dbReference type="HOGENOM" id="CLU_628005_0_0_0"/>
<gene>
    <name evidence="4" type="ORF">U27_04012</name>
</gene>
<protein>
    <submittedName>
        <fullName evidence="4">Fe2+-dicitrate sensor</fullName>
    </submittedName>
</protein>
<dbReference type="Proteomes" id="UP000030661">
    <property type="component" value="Unassembled WGS sequence"/>
</dbReference>
<feature type="compositionally biased region" description="Basic and acidic residues" evidence="1">
    <location>
        <begin position="416"/>
        <end position="436"/>
    </location>
</feature>
<evidence type="ECO:0000259" key="3">
    <source>
        <dbReference type="Pfam" id="PF04773"/>
    </source>
</evidence>
<keyword evidence="5" id="KW-1185">Reference proteome</keyword>
<dbReference type="PANTHER" id="PTHR38731">
    <property type="entry name" value="LIPL45-RELATED LIPOPROTEIN-RELATED"/>
    <property type="match status" value="1"/>
</dbReference>
<dbReference type="STRING" id="1499967.U27_04012"/>
<proteinExistence type="predicted"/>
<name>A0A081BXJ3_VECG1</name>
<sequence>MIYYTKGMDKKNFQTPVSWFHCIVGIIGMFALFFCPVNLLAQQPTATIMSLGGEVMVSIQKGALASGMVGNVLRAGDEIRTHAGAIVGMAFSDGSQAELGENTNISLSAMAEAPQTGTRTVRLDLWRGRIRLSLSSGVQSPGSSFSIQTHNALVVTLSSPSDSEIVYDPNTNKTTILAHKAAVIVTNLLTGISTQIPEGHSGIIRDRVIQEIARIVQLPSLTELKQPTATIRELREPVFVSIQGEAPTPAILQTVLRTGDDIRTYSGAGVTLTLSEGSELKLGENTTINLSSLVEDAQTGTRISRFELWQGSLRSILSAEHQKPGSSFTVQTPNALVGVISSEPDSEVMYDVSSNTTIVNAHKSEVVVTNLLTGSSKVIPQGHSGIIQQRVIQELARIVASPAEILTLPAESPETPAKEQQETEETPKEPEKKKTN</sequence>
<feature type="domain" description="FecR protein" evidence="3">
    <location>
        <begin position="260"/>
        <end position="344"/>
    </location>
</feature>
<dbReference type="InterPro" id="IPR006860">
    <property type="entry name" value="FecR"/>
</dbReference>
<feature type="region of interest" description="Disordered" evidence="1">
    <location>
        <begin position="405"/>
        <end position="436"/>
    </location>
</feature>
<evidence type="ECO:0000256" key="1">
    <source>
        <dbReference type="SAM" id="MobiDB-lite"/>
    </source>
</evidence>
<evidence type="ECO:0000256" key="2">
    <source>
        <dbReference type="SAM" id="Phobius"/>
    </source>
</evidence>
<dbReference type="EMBL" id="DF820465">
    <property type="protein sequence ID" value="GAK57048.1"/>
    <property type="molecule type" value="Genomic_DNA"/>
</dbReference>
<reference evidence="4" key="1">
    <citation type="journal article" date="2015" name="PeerJ">
        <title>First genomic representation of candidate bacterial phylum KSB3 points to enhanced environmental sensing as a trigger of wastewater bulking.</title>
        <authorList>
            <person name="Sekiguchi Y."/>
            <person name="Ohashi A."/>
            <person name="Parks D.H."/>
            <person name="Yamauchi T."/>
            <person name="Tyson G.W."/>
            <person name="Hugenholtz P."/>
        </authorList>
    </citation>
    <scope>NUCLEOTIDE SEQUENCE [LARGE SCALE GENOMIC DNA]</scope>
</reference>
<accession>A0A081BXJ3</accession>
<keyword evidence="2" id="KW-0812">Transmembrane</keyword>
<evidence type="ECO:0000313" key="5">
    <source>
        <dbReference type="Proteomes" id="UP000030661"/>
    </source>
</evidence>
<keyword evidence="2" id="KW-1133">Transmembrane helix</keyword>
<dbReference type="AlphaFoldDB" id="A0A081BXJ3"/>
<evidence type="ECO:0000313" key="4">
    <source>
        <dbReference type="EMBL" id="GAK57048.1"/>
    </source>
</evidence>
<keyword evidence="2" id="KW-0472">Membrane</keyword>
<organism evidence="4">
    <name type="scientific">Vecturithrix granuli</name>
    <dbReference type="NCBI Taxonomy" id="1499967"/>
    <lineage>
        <taxon>Bacteria</taxon>
        <taxon>Candidatus Moduliflexota</taxon>
        <taxon>Candidatus Vecturitrichia</taxon>
        <taxon>Candidatus Vecturitrichales</taxon>
        <taxon>Candidatus Vecturitrichaceae</taxon>
        <taxon>Candidatus Vecturithrix</taxon>
    </lineage>
</organism>
<feature type="transmembrane region" description="Helical" evidence="2">
    <location>
        <begin position="20"/>
        <end position="41"/>
    </location>
</feature>
<feature type="domain" description="FecR protein" evidence="3">
    <location>
        <begin position="77"/>
        <end position="155"/>
    </location>
</feature>